<reference evidence="2 3" key="1">
    <citation type="journal article" date="2009" name="Stand. Genomic Sci.">
        <title>Complete genome sequence of Desulfomicrobium baculatum type strain (X).</title>
        <authorList>
            <person name="Copeland A."/>
            <person name="Spring S."/>
            <person name="Goker M."/>
            <person name="Schneider S."/>
            <person name="Lapidus A."/>
            <person name="Del Rio T.G."/>
            <person name="Tice H."/>
            <person name="Cheng J.F."/>
            <person name="Chen F."/>
            <person name="Nolan M."/>
            <person name="Bruce D."/>
            <person name="Goodwin L."/>
            <person name="Pitluck S."/>
            <person name="Ivanova N."/>
            <person name="Mavrommatis K."/>
            <person name="Ovchinnikova G."/>
            <person name="Pati A."/>
            <person name="Chen A."/>
            <person name="Palaniappan K."/>
            <person name="Land M."/>
            <person name="Hauser L."/>
            <person name="Chang Y.J."/>
            <person name="Jeffries C.C."/>
            <person name="Meincke L."/>
            <person name="Sims D."/>
            <person name="Brettin T."/>
            <person name="Detter J.C."/>
            <person name="Han C."/>
            <person name="Chain P."/>
            <person name="Bristow J."/>
            <person name="Eisen J.A."/>
            <person name="Markowitz V."/>
            <person name="Hugenholtz P."/>
            <person name="Kyrpides N.C."/>
            <person name="Klenk H.P."/>
            <person name="Lucas S."/>
        </authorList>
    </citation>
    <scope>NUCLEOTIDE SEQUENCE [LARGE SCALE GENOMIC DNA]</scope>
    <source>
        <strain evidence="3">DSM 4028 / VKM B-1378 / X</strain>
    </source>
</reference>
<dbReference type="InterPro" id="IPR051043">
    <property type="entry name" value="Sulfatase_Mod_Factor_Kinase"/>
</dbReference>
<dbReference type="GO" id="GO:0120147">
    <property type="term" value="F:formylglycine-generating oxidase activity"/>
    <property type="evidence" value="ECO:0007669"/>
    <property type="project" value="TreeGrafter"/>
</dbReference>
<gene>
    <name evidence="2" type="ordered locus">Dbac_1262</name>
</gene>
<protein>
    <recommendedName>
        <fullName evidence="1">Sulfatase-modifying factor enzyme-like domain-containing protein</fullName>
    </recommendedName>
</protein>
<dbReference type="InterPro" id="IPR016187">
    <property type="entry name" value="CTDL_fold"/>
</dbReference>
<keyword evidence="3" id="KW-1185">Reference proteome</keyword>
<evidence type="ECO:0000313" key="3">
    <source>
        <dbReference type="Proteomes" id="UP000002216"/>
    </source>
</evidence>
<proteinExistence type="predicted"/>
<dbReference type="Pfam" id="PF03781">
    <property type="entry name" value="FGE-sulfatase"/>
    <property type="match status" value="1"/>
</dbReference>
<dbReference type="STRING" id="525897.Dbac_1262"/>
<dbReference type="OrthoDB" id="9768004at2"/>
<dbReference type="InterPro" id="IPR005532">
    <property type="entry name" value="SUMF_dom"/>
</dbReference>
<dbReference type="InterPro" id="IPR042095">
    <property type="entry name" value="SUMF_sf"/>
</dbReference>
<accession>C7LRY1</accession>
<dbReference type="SUPFAM" id="SSF56436">
    <property type="entry name" value="C-type lectin-like"/>
    <property type="match status" value="1"/>
</dbReference>
<dbReference type="HOGENOM" id="CLU_012431_4_2_7"/>
<dbReference type="KEGG" id="dba:Dbac_1262"/>
<dbReference type="AlphaFoldDB" id="C7LRY1"/>
<dbReference type="RefSeq" id="WP_015773460.1">
    <property type="nucleotide sequence ID" value="NC_013173.1"/>
</dbReference>
<feature type="domain" description="Sulfatase-modifying factor enzyme-like" evidence="1">
    <location>
        <begin position="22"/>
        <end position="272"/>
    </location>
</feature>
<dbReference type="eggNOG" id="COG1262">
    <property type="taxonomic scope" value="Bacteria"/>
</dbReference>
<dbReference type="Gene3D" id="3.90.1580.10">
    <property type="entry name" value="paralog of FGE (formylglycine-generating enzyme)"/>
    <property type="match status" value="1"/>
</dbReference>
<evidence type="ECO:0000259" key="1">
    <source>
        <dbReference type="Pfam" id="PF03781"/>
    </source>
</evidence>
<sequence>MHPVSLLPTPGMDWVEPMTRMEFVWIAPGAFNMGASPGDLAGPEYERPCHTVCIDHGYWIGRNLVTNRAYRLFRPGHDAVETLRRQYPDYDLSHLERKEFDRPMQPVVRVDWDDAEAFLDWLSLLHDMRIRFALPTEEQWEYACRAGTSSPWPWGYGIECYHANFGNGAIEERCKGFNPGMTSDVGSYDPNAWGIYDMCGNVAEMCRDIYVDYAEKERRSDRMSLGLELVDATNTSRVVRNGGWNASGSRLRSSHRFKAYSHLSRLDLGFRACINS</sequence>
<dbReference type="PANTHER" id="PTHR23150">
    <property type="entry name" value="SULFATASE MODIFYING FACTOR 1, 2"/>
    <property type="match status" value="1"/>
</dbReference>
<name>C7LRY1_DESBD</name>
<dbReference type="PANTHER" id="PTHR23150:SF19">
    <property type="entry name" value="FORMYLGLYCINE-GENERATING ENZYME"/>
    <property type="match status" value="1"/>
</dbReference>
<organism evidence="2 3">
    <name type="scientific">Desulfomicrobium baculatum (strain DSM 4028 / VKM B-1378 / X)</name>
    <name type="common">Desulfovibrio baculatus</name>
    <dbReference type="NCBI Taxonomy" id="525897"/>
    <lineage>
        <taxon>Bacteria</taxon>
        <taxon>Pseudomonadati</taxon>
        <taxon>Thermodesulfobacteriota</taxon>
        <taxon>Desulfovibrionia</taxon>
        <taxon>Desulfovibrionales</taxon>
        <taxon>Desulfomicrobiaceae</taxon>
        <taxon>Desulfomicrobium</taxon>
    </lineage>
</organism>
<dbReference type="Proteomes" id="UP000002216">
    <property type="component" value="Chromosome"/>
</dbReference>
<dbReference type="EMBL" id="CP001629">
    <property type="protein sequence ID" value="ACU89364.1"/>
    <property type="molecule type" value="Genomic_DNA"/>
</dbReference>
<evidence type="ECO:0000313" key="2">
    <source>
        <dbReference type="EMBL" id="ACU89364.1"/>
    </source>
</evidence>